<evidence type="ECO:0000256" key="5">
    <source>
        <dbReference type="ARBA" id="ARBA00022833"/>
    </source>
</evidence>
<feature type="domain" description="Coenzyme PQQ synthesis protein F-like C-terminal lobe" evidence="10">
    <location>
        <begin position="791"/>
        <end position="889"/>
    </location>
</feature>
<evidence type="ECO:0000256" key="1">
    <source>
        <dbReference type="ARBA" id="ARBA00007261"/>
    </source>
</evidence>
<sequence>MSASLSREKTNFGEHLASERVTSSKNSFKFSAVSKLQANNEGISKIFTETLKQPNDERSFEAFNLTNGLKLLLISDPTAEKAAVSMIINVGSFSDPKSFQGLAHLLKNLIFFNHIHRADSDEFIQFVEKNGGSSYAQTYATQTAFNFDVSTKYLNGSLERFVSLFVSPDFSDKVIEKEIQTLNSAHLNYMNNDNYRVLRVLKENADQAHPYSKFEFGNLKSLKNFSKSSVTNLRHELIKFYNKYYSSNLMSVSVLSSERIEKLQEMARPLFEKIENTNVTVPKWDEIQLKTQQTKKKITIVPIEDHHKLDLHFPTSILPSYVIYLLNQKGNGSLSRYLKNENLCLAINSKASKNFEIVTTNVEFDLTEKGIERLNDVIVAFFQYINMIKGVRIKRWIYEEIQNLNKINSQFKDKNDELDEAIETSFKMQVRSNNETKEQSAKEFQPRTIRKYLNLISPENMIAIIQSSKFANKTNEREKWCGVEYSIEHFEEEFLSNLKRAKSYEFHFPDPNEFVAKNFALKKREKNGEQLRLIDSSENSRSWFLQNLKFNAKSLFAIYFKSPFIRIDPLYTVCAEIFVNLIDYELDEELSKGKEAGLSFKAEVFKYGIKFCFHGFRDKLNAFILTMINEISELEFKEQSFVNVKREYFRELKSWKSKEAFTIAAVYANGILEQSKWLDEEKMTVEQQLTFDTFKHVMLNIFSKVFIESFAYGNYESNEATELVNEITEIMKHRFLLLPSHNYALKNGILHFQHSSSFVFETNSSFENTNAIFAYFQFGKKNISESVKLRLLEKIMSQRFFYYLRIKENLSYVVYTNLASDEGYNYGIEFVIQSSSPASYLDHRIDAFLLSFRSELENMSSDDFEMHRNGLLKSIERKPKNFFSSAKRILKELEEGTYLFTRQKMIADELKKVNKKDLLQIFDVYLLCESKQRSKLSVRVGHPRNETESSIGQRFCSKSKLIKLEEIKDYKASLPFYPSKQRYSPKQQLND</sequence>
<evidence type="ECO:0000256" key="4">
    <source>
        <dbReference type="ARBA" id="ARBA00022801"/>
    </source>
</evidence>
<keyword evidence="5" id="KW-0862">Zinc</keyword>
<dbReference type="InterPro" id="IPR011249">
    <property type="entry name" value="Metalloenz_LuxS/M16"/>
</dbReference>
<dbReference type="InterPro" id="IPR007863">
    <property type="entry name" value="Peptidase_M16_C"/>
</dbReference>
<keyword evidence="6" id="KW-0482">Metalloprotease</keyword>
<dbReference type="Pfam" id="PF05193">
    <property type="entry name" value="Peptidase_M16_C"/>
    <property type="match status" value="1"/>
</dbReference>
<dbReference type="Pfam" id="PF22456">
    <property type="entry name" value="PqqF-like_C_4"/>
    <property type="match status" value="1"/>
</dbReference>
<feature type="domain" description="Peptidase M16 N-terminal" evidence="7">
    <location>
        <begin position="72"/>
        <end position="196"/>
    </location>
</feature>
<dbReference type="GO" id="GO:0006508">
    <property type="term" value="P:proteolysis"/>
    <property type="evidence" value="ECO:0007669"/>
    <property type="project" value="UniProtKB-KW"/>
</dbReference>
<evidence type="ECO:0000256" key="2">
    <source>
        <dbReference type="ARBA" id="ARBA00022670"/>
    </source>
</evidence>
<keyword evidence="4" id="KW-0378">Hydrolase</keyword>
<dbReference type="InterPro" id="IPR011765">
    <property type="entry name" value="Pept_M16_N"/>
</dbReference>
<evidence type="ECO:0000313" key="12">
    <source>
        <dbReference type="Proteomes" id="UP000285301"/>
    </source>
</evidence>
<name>A0A3S3Q8F4_9ACAR</name>
<dbReference type="InterPro" id="IPR050626">
    <property type="entry name" value="Peptidase_M16"/>
</dbReference>
<evidence type="ECO:0000259" key="7">
    <source>
        <dbReference type="Pfam" id="PF00675"/>
    </source>
</evidence>
<dbReference type="GO" id="GO:0046872">
    <property type="term" value="F:metal ion binding"/>
    <property type="evidence" value="ECO:0007669"/>
    <property type="project" value="UniProtKB-KW"/>
</dbReference>
<evidence type="ECO:0000259" key="8">
    <source>
        <dbReference type="Pfam" id="PF05193"/>
    </source>
</evidence>
<comment type="caution">
    <text evidence="11">The sequence shown here is derived from an EMBL/GenBank/DDBJ whole genome shotgun (WGS) entry which is preliminary data.</text>
</comment>
<feature type="domain" description="Peptidase M16 C-terminal" evidence="8">
    <location>
        <begin position="235"/>
        <end position="403"/>
    </location>
</feature>
<keyword evidence="12" id="KW-1185">Reference proteome</keyword>
<dbReference type="InterPro" id="IPR032632">
    <property type="entry name" value="Peptidase_M16_M"/>
</dbReference>
<dbReference type="OrthoDB" id="952271at2759"/>
<evidence type="ECO:0000256" key="6">
    <source>
        <dbReference type="ARBA" id="ARBA00023049"/>
    </source>
</evidence>
<dbReference type="GO" id="GO:0008237">
    <property type="term" value="F:metallopeptidase activity"/>
    <property type="evidence" value="ECO:0007669"/>
    <property type="project" value="UniProtKB-KW"/>
</dbReference>
<dbReference type="Pfam" id="PF16187">
    <property type="entry name" value="Peptidase_M16_M"/>
    <property type="match status" value="1"/>
</dbReference>
<dbReference type="EMBL" id="NCKU01004932">
    <property type="protein sequence ID" value="RWS05243.1"/>
    <property type="molecule type" value="Genomic_DNA"/>
</dbReference>
<comment type="similarity">
    <text evidence="1">Belongs to the peptidase M16 family.</text>
</comment>
<evidence type="ECO:0000259" key="10">
    <source>
        <dbReference type="Pfam" id="PF22456"/>
    </source>
</evidence>
<keyword evidence="2" id="KW-0645">Protease</keyword>
<gene>
    <name evidence="11" type="ORF">B4U79_01351</name>
</gene>
<dbReference type="AlphaFoldDB" id="A0A3S3Q8F4"/>
<dbReference type="SUPFAM" id="SSF63411">
    <property type="entry name" value="LuxS/MPP-like metallohydrolase"/>
    <property type="match status" value="4"/>
</dbReference>
<dbReference type="InterPro" id="IPR054734">
    <property type="entry name" value="PqqF-like_C_4"/>
</dbReference>
<evidence type="ECO:0000256" key="3">
    <source>
        <dbReference type="ARBA" id="ARBA00022723"/>
    </source>
</evidence>
<dbReference type="Gene3D" id="3.30.830.10">
    <property type="entry name" value="Metalloenzyme, LuxS/M16 peptidase-like"/>
    <property type="match status" value="4"/>
</dbReference>
<dbReference type="Pfam" id="PF00675">
    <property type="entry name" value="Peptidase_M16"/>
    <property type="match status" value="1"/>
</dbReference>
<dbReference type="PANTHER" id="PTHR43690:SF18">
    <property type="entry name" value="INSULIN-DEGRADING ENZYME-RELATED"/>
    <property type="match status" value="1"/>
</dbReference>
<organism evidence="11 12">
    <name type="scientific">Dinothrombium tinctorium</name>
    <dbReference type="NCBI Taxonomy" id="1965070"/>
    <lineage>
        <taxon>Eukaryota</taxon>
        <taxon>Metazoa</taxon>
        <taxon>Ecdysozoa</taxon>
        <taxon>Arthropoda</taxon>
        <taxon>Chelicerata</taxon>
        <taxon>Arachnida</taxon>
        <taxon>Acari</taxon>
        <taxon>Acariformes</taxon>
        <taxon>Trombidiformes</taxon>
        <taxon>Prostigmata</taxon>
        <taxon>Anystina</taxon>
        <taxon>Parasitengona</taxon>
        <taxon>Trombidioidea</taxon>
        <taxon>Trombidiidae</taxon>
        <taxon>Dinothrombium</taxon>
    </lineage>
</organism>
<proteinExistence type="inferred from homology"/>
<dbReference type="PANTHER" id="PTHR43690">
    <property type="entry name" value="NARDILYSIN"/>
    <property type="match status" value="1"/>
</dbReference>
<evidence type="ECO:0008006" key="13">
    <source>
        <dbReference type="Google" id="ProtNLM"/>
    </source>
</evidence>
<dbReference type="Proteomes" id="UP000285301">
    <property type="component" value="Unassembled WGS sequence"/>
</dbReference>
<reference evidence="11 12" key="1">
    <citation type="journal article" date="2018" name="Gigascience">
        <title>Genomes of trombidid mites reveal novel predicted allergens and laterally-transferred genes associated with secondary metabolism.</title>
        <authorList>
            <person name="Dong X."/>
            <person name="Chaisiri K."/>
            <person name="Xia D."/>
            <person name="Armstrong S.D."/>
            <person name="Fang Y."/>
            <person name="Donnelly M.J."/>
            <person name="Kadowaki T."/>
            <person name="McGarry J.W."/>
            <person name="Darby A.C."/>
            <person name="Makepeace B.L."/>
        </authorList>
    </citation>
    <scope>NUCLEOTIDE SEQUENCE [LARGE SCALE GENOMIC DNA]</scope>
    <source>
        <strain evidence="11">UoL-WK</strain>
    </source>
</reference>
<protein>
    <recommendedName>
        <fullName evidence="13">Insulin-degrading enzyme-like protein</fullName>
    </recommendedName>
</protein>
<feature type="domain" description="Peptidase M16 middle/third" evidence="9">
    <location>
        <begin position="410"/>
        <end position="684"/>
    </location>
</feature>
<dbReference type="STRING" id="1965070.A0A3S3Q8F4"/>
<evidence type="ECO:0000313" key="11">
    <source>
        <dbReference type="EMBL" id="RWS05243.1"/>
    </source>
</evidence>
<keyword evidence="3" id="KW-0479">Metal-binding</keyword>
<evidence type="ECO:0000259" key="9">
    <source>
        <dbReference type="Pfam" id="PF16187"/>
    </source>
</evidence>
<accession>A0A3S3Q8F4</accession>